<comment type="similarity">
    <text evidence="1">Belongs to the peptidase M10A family.</text>
</comment>
<keyword evidence="8" id="KW-0865">Zymogen</keyword>
<feature type="binding site" evidence="11">
    <location>
        <position position="496"/>
    </location>
    <ligand>
        <name>Ca(2+)</name>
        <dbReference type="ChEBI" id="CHEBI:29108"/>
        <label>4</label>
    </ligand>
</feature>
<dbReference type="InterPro" id="IPR002477">
    <property type="entry name" value="Peptidoglycan-bd-like"/>
</dbReference>
<feature type="active site" evidence="9">
    <location>
        <position position="268"/>
    </location>
</feature>
<keyword evidence="6 10" id="KW-0862">Zinc</keyword>
<feature type="repeat" description="Hemopexin" evidence="13">
    <location>
        <begin position="343"/>
        <end position="391"/>
    </location>
</feature>
<feature type="binding site" evidence="11">
    <location>
        <position position="498"/>
    </location>
    <ligand>
        <name>Ca(2+)</name>
        <dbReference type="ChEBI" id="CHEBI:29108"/>
        <label>5</label>
    </ligand>
</feature>
<dbReference type="InterPro" id="IPR021190">
    <property type="entry name" value="Pept_M10A"/>
</dbReference>
<dbReference type="Pfam" id="PF01471">
    <property type="entry name" value="PG_binding_1"/>
    <property type="match status" value="1"/>
</dbReference>
<keyword evidence="2" id="KW-0645">Protease</keyword>
<evidence type="ECO:0000256" key="4">
    <source>
        <dbReference type="ARBA" id="ARBA00022737"/>
    </source>
</evidence>
<evidence type="ECO:0000256" key="11">
    <source>
        <dbReference type="PIRSR" id="PIRSR621190-2"/>
    </source>
</evidence>
<feature type="binding site" evidence="11">
    <location>
        <position position="238"/>
    </location>
    <ligand>
        <name>Ca(2+)</name>
        <dbReference type="ChEBI" id="CHEBI:29108"/>
        <label>2</label>
    </ligand>
</feature>
<dbReference type="GO" id="GO:0030574">
    <property type="term" value="P:collagen catabolic process"/>
    <property type="evidence" value="ECO:0007669"/>
    <property type="project" value="TreeGrafter"/>
</dbReference>
<dbReference type="InterPro" id="IPR001818">
    <property type="entry name" value="Pept_M10_metallopeptidase"/>
</dbReference>
<evidence type="ECO:0000313" key="17">
    <source>
        <dbReference type="Proteomes" id="UP000440578"/>
    </source>
</evidence>
<dbReference type="Pfam" id="PF00413">
    <property type="entry name" value="Peptidase_M10"/>
    <property type="match status" value="1"/>
</dbReference>
<feature type="binding site" evidence="11">
    <location>
        <position position="247"/>
    </location>
    <ligand>
        <name>Ca(2+)</name>
        <dbReference type="ChEBI" id="CHEBI:29108"/>
        <label>1</label>
    </ligand>
</feature>
<protein>
    <submittedName>
        <fullName evidence="16">Matrix metalloproteinase-24</fullName>
    </submittedName>
</protein>
<evidence type="ECO:0000313" key="16">
    <source>
        <dbReference type="EMBL" id="KAF0289575.1"/>
    </source>
</evidence>
<feature type="compositionally biased region" description="Polar residues" evidence="14">
    <location>
        <begin position="549"/>
        <end position="558"/>
    </location>
</feature>
<feature type="domain" description="Peptidase metallopeptidase" evidence="15">
    <location>
        <begin position="150"/>
        <end position="313"/>
    </location>
</feature>
<accession>A0A6A4V7A3</accession>
<feature type="binding site" evidence="11">
    <location>
        <position position="347"/>
    </location>
    <ligand>
        <name>Ca(2+)</name>
        <dbReference type="ChEBI" id="CHEBI:29108"/>
        <label>4</label>
    </ligand>
</feature>
<feature type="binding site" description="in inhibited form" evidence="11">
    <location>
        <position position="129"/>
    </location>
    <ligand>
        <name>Zn(2+)</name>
        <dbReference type="ChEBI" id="CHEBI:29105"/>
        <label>2</label>
        <note>catalytic</note>
    </ligand>
</feature>
<keyword evidence="7" id="KW-0482">Metalloprotease</keyword>
<dbReference type="GO" id="GO:0006508">
    <property type="term" value="P:proteolysis"/>
    <property type="evidence" value="ECO:0007669"/>
    <property type="project" value="UniProtKB-KW"/>
</dbReference>
<dbReference type="GO" id="GO:0008270">
    <property type="term" value="F:zinc ion binding"/>
    <property type="evidence" value="ECO:0007669"/>
    <property type="project" value="InterPro"/>
</dbReference>
<keyword evidence="11" id="KW-0106">Calcium</keyword>
<dbReference type="SMART" id="SM00235">
    <property type="entry name" value="ZnMc"/>
    <property type="match status" value="1"/>
</dbReference>
<dbReference type="Gene3D" id="3.40.390.10">
    <property type="entry name" value="Collagenase (Catalytic Domain)"/>
    <property type="match status" value="1"/>
</dbReference>
<evidence type="ECO:0000256" key="13">
    <source>
        <dbReference type="PROSITE-ProRule" id="PRU01011"/>
    </source>
</evidence>
<feature type="binding site" evidence="11">
    <location>
        <position position="396"/>
    </location>
    <ligand>
        <name>Ca(2+)</name>
        <dbReference type="ChEBI" id="CHEBI:29108"/>
        <label>4</label>
    </ligand>
</feature>
<feature type="binding site" evidence="11">
    <location>
        <position position="224"/>
    </location>
    <ligand>
        <name>Ca(2+)</name>
        <dbReference type="ChEBI" id="CHEBI:29108"/>
        <label>3</label>
    </ligand>
</feature>
<feature type="compositionally biased region" description="Basic and acidic residues" evidence="14">
    <location>
        <begin position="1"/>
        <end position="10"/>
    </location>
</feature>
<evidence type="ECO:0000256" key="5">
    <source>
        <dbReference type="ARBA" id="ARBA00022801"/>
    </source>
</evidence>
<comment type="cofactor">
    <cofactor evidence="11">
        <name>Ca(2+)</name>
        <dbReference type="ChEBI" id="CHEBI:29108"/>
    </cofactor>
    <text evidence="11">Can bind about 5 Ca(2+) ions per subunit.</text>
</comment>
<dbReference type="PANTHER" id="PTHR10201">
    <property type="entry name" value="MATRIX METALLOPROTEINASE"/>
    <property type="match status" value="1"/>
</dbReference>
<feature type="binding site" evidence="11">
    <location>
        <position position="244"/>
    </location>
    <ligand>
        <name>Ca(2+)</name>
        <dbReference type="ChEBI" id="CHEBI:29108"/>
        <label>3</label>
    </ligand>
</feature>
<feature type="binding site" evidence="11">
    <location>
        <position position="231"/>
    </location>
    <ligand>
        <name>Zn(2+)</name>
        <dbReference type="ChEBI" id="CHEBI:29105"/>
        <label>1</label>
    </ligand>
</feature>
<dbReference type="GO" id="GO:0005615">
    <property type="term" value="C:extracellular space"/>
    <property type="evidence" value="ECO:0007669"/>
    <property type="project" value="TreeGrafter"/>
</dbReference>
<dbReference type="InterPro" id="IPR000585">
    <property type="entry name" value="Hemopexin-like_dom"/>
</dbReference>
<organism evidence="16 17">
    <name type="scientific">Amphibalanus amphitrite</name>
    <name type="common">Striped barnacle</name>
    <name type="synonym">Balanus amphitrite</name>
    <dbReference type="NCBI Taxonomy" id="1232801"/>
    <lineage>
        <taxon>Eukaryota</taxon>
        <taxon>Metazoa</taxon>
        <taxon>Ecdysozoa</taxon>
        <taxon>Arthropoda</taxon>
        <taxon>Crustacea</taxon>
        <taxon>Multicrustacea</taxon>
        <taxon>Cirripedia</taxon>
        <taxon>Thoracica</taxon>
        <taxon>Thoracicalcarea</taxon>
        <taxon>Balanomorpha</taxon>
        <taxon>Balanoidea</taxon>
        <taxon>Balanidae</taxon>
        <taxon>Amphibalaninae</taxon>
        <taxon>Amphibalanus</taxon>
    </lineage>
</organism>
<feature type="binding site" evidence="11">
    <location>
        <position position="285"/>
    </location>
    <ligand>
        <name>Zn(2+)</name>
        <dbReference type="ChEBI" id="CHEBI:29105"/>
        <label>2</label>
        <note>catalytic</note>
    </ligand>
</feature>
<keyword evidence="3 10" id="KW-0479">Metal-binding</keyword>
<feature type="region of interest" description="Disordered" evidence="14">
    <location>
        <begin position="312"/>
        <end position="339"/>
    </location>
</feature>
<feature type="repeat" description="Hemopexin" evidence="13">
    <location>
        <begin position="492"/>
        <end position="539"/>
    </location>
</feature>
<dbReference type="SUPFAM" id="SSF50923">
    <property type="entry name" value="Hemopexin-like domain"/>
    <property type="match status" value="1"/>
</dbReference>
<dbReference type="GO" id="GO:0030198">
    <property type="term" value="P:extracellular matrix organization"/>
    <property type="evidence" value="ECO:0007669"/>
    <property type="project" value="TreeGrafter"/>
</dbReference>
<feature type="compositionally biased region" description="Basic residues" evidence="14">
    <location>
        <begin position="11"/>
        <end position="20"/>
    </location>
</feature>
<dbReference type="SUPFAM" id="SSF47090">
    <property type="entry name" value="PGBD-like"/>
    <property type="match status" value="1"/>
</dbReference>
<evidence type="ECO:0000256" key="2">
    <source>
        <dbReference type="ARBA" id="ARBA00022670"/>
    </source>
</evidence>
<feature type="modified residue" description="Phosphotyrosine; by PKDCC" evidence="12">
    <location>
        <position position="427"/>
    </location>
</feature>
<dbReference type="CDD" id="cd00094">
    <property type="entry name" value="HX"/>
    <property type="match status" value="1"/>
</dbReference>
<evidence type="ECO:0000256" key="9">
    <source>
        <dbReference type="PIRSR" id="PIRSR001191-1"/>
    </source>
</evidence>
<dbReference type="InterPro" id="IPR018487">
    <property type="entry name" value="Hemopexin-like_repeat"/>
</dbReference>
<evidence type="ECO:0000256" key="6">
    <source>
        <dbReference type="ARBA" id="ARBA00022833"/>
    </source>
</evidence>
<feature type="binding site" evidence="11">
    <location>
        <position position="216"/>
    </location>
    <ligand>
        <name>Zn(2+)</name>
        <dbReference type="ChEBI" id="CHEBI:29105"/>
        <label>1</label>
    </ligand>
</feature>
<dbReference type="SUPFAM" id="SSF55486">
    <property type="entry name" value="Metalloproteases ('zincins'), catalytic domain"/>
    <property type="match status" value="1"/>
</dbReference>
<feature type="binding site" evidence="11">
    <location>
        <position position="445"/>
    </location>
    <ligand>
        <name>Ca(2+)</name>
        <dbReference type="ChEBI" id="CHEBI:29108"/>
        <label>5</label>
    </ligand>
</feature>
<feature type="binding site" evidence="10">
    <location>
        <position position="277"/>
    </location>
    <ligand>
        <name>Zn(2+)</name>
        <dbReference type="ChEBI" id="CHEBI:29105"/>
        <label>2</label>
        <note>catalytic</note>
    </ligand>
</feature>
<dbReference type="InterPro" id="IPR036365">
    <property type="entry name" value="PGBD-like_sf"/>
</dbReference>
<dbReference type="SMART" id="SM00120">
    <property type="entry name" value="HX"/>
    <property type="match status" value="4"/>
</dbReference>
<dbReference type="InterPro" id="IPR033739">
    <property type="entry name" value="M10A_MMP"/>
</dbReference>
<evidence type="ECO:0000256" key="7">
    <source>
        <dbReference type="ARBA" id="ARBA00023049"/>
    </source>
</evidence>
<dbReference type="InterPro" id="IPR006026">
    <property type="entry name" value="Peptidase_Metallo"/>
</dbReference>
<proteinExistence type="inferred from homology"/>
<dbReference type="GO" id="GO:0031012">
    <property type="term" value="C:extracellular matrix"/>
    <property type="evidence" value="ECO:0007669"/>
    <property type="project" value="InterPro"/>
</dbReference>
<dbReference type="PANTHER" id="PTHR10201:SF331">
    <property type="entry name" value="MATRIX METALLOPROTEINASE-14-LIKE ISOFORM X1"/>
    <property type="match status" value="1"/>
</dbReference>
<dbReference type="CDD" id="cd04278">
    <property type="entry name" value="ZnMc_MMP"/>
    <property type="match status" value="1"/>
</dbReference>
<feature type="binding site" evidence="11">
    <location>
        <position position="245"/>
    </location>
    <ligand>
        <name>Ca(2+)</name>
        <dbReference type="ChEBI" id="CHEBI:29108"/>
        <label>1</label>
    </ligand>
</feature>
<dbReference type="PRINTS" id="PR00138">
    <property type="entry name" value="MATRIXIN"/>
</dbReference>
<dbReference type="GO" id="GO:0004222">
    <property type="term" value="F:metalloendopeptidase activity"/>
    <property type="evidence" value="ECO:0007669"/>
    <property type="project" value="InterPro"/>
</dbReference>
<comment type="cofactor">
    <cofactor evidence="11">
        <name>Zn(2+)</name>
        <dbReference type="ChEBI" id="CHEBI:29105"/>
    </cofactor>
    <text evidence="11">Binds 2 Zn(2+) ions per subunit.</text>
</comment>
<evidence type="ECO:0000256" key="12">
    <source>
        <dbReference type="PIRSR" id="PIRSR621190-4"/>
    </source>
</evidence>
<feature type="binding site" evidence="11">
    <location>
        <position position="247"/>
    </location>
    <ligand>
        <name>Ca(2+)</name>
        <dbReference type="ChEBI" id="CHEBI:29108"/>
        <label>3</label>
    </ligand>
</feature>
<feature type="repeat" description="Hemopexin" evidence="13">
    <location>
        <begin position="439"/>
        <end position="484"/>
    </location>
</feature>
<evidence type="ECO:0000256" key="1">
    <source>
        <dbReference type="ARBA" id="ARBA00010370"/>
    </source>
</evidence>
<dbReference type="PIRSF" id="PIRSF001191">
    <property type="entry name" value="Peptidase_M10A_matrix"/>
    <property type="match status" value="1"/>
</dbReference>
<reference evidence="16 17" key="1">
    <citation type="submission" date="2019-07" db="EMBL/GenBank/DDBJ databases">
        <title>Draft genome assembly of a fouling barnacle, Amphibalanus amphitrite (Darwin, 1854): The first reference genome for Thecostraca.</title>
        <authorList>
            <person name="Kim W."/>
        </authorList>
    </citation>
    <scope>NUCLEOTIDE SEQUENCE [LARGE SCALE GENOMIC DNA]</scope>
    <source>
        <strain evidence="16">SNU_AA5</strain>
        <tissue evidence="16">Soma without cirri and trophi</tissue>
    </source>
</reference>
<keyword evidence="17" id="KW-1185">Reference proteome</keyword>
<dbReference type="EMBL" id="VIIS01002025">
    <property type="protein sequence ID" value="KAF0289575.1"/>
    <property type="molecule type" value="Genomic_DNA"/>
</dbReference>
<dbReference type="Gene3D" id="2.110.10.10">
    <property type="entry name" value="Hemopexin-like domain"/>
    <property type="match status" value="1"/>
</dbReference>
<gene>
    <name evidence="16" type="primary">Mmp24_0</name>
    <name evidence="16" type="ORF">FJT64_012221</name>
</gene>
<keyword evidence="4" id="KW-0677">Repeat</keyword>
<dbReference type="OrthoDB" id="406838at2759"/>
<comment type="caution">
    <text evidence="16">The sequence shown here is derived from an EMBL/GenBank/DDBJ whole genome shotgun (WGS) entry which is preliminary data.</text>
</comment>
<feature type="region of interest" description="Disordered" evidence="14">
    <location>
        <begin position="1"/>
        <end position="26"/>
    </location>
</feature>
<dbReference type="Proteomes" id="UP000440578">
    <property type="component" value="Unassembled WGS sequence"/>
</dbReference>
<keyword evidence="5" id="KW-0378">Hydrolase</keyword>
<dbReference type="AlphaFoldDB" id="A0A6A4V7A3"/>
<evidence type="ECO:0000256" key="10">
    <source>
        <dbReference type="PIRSR" id="PIRSR001191-2"/>
    </source>
</evidence>
<dbReference type="Pfam" id="PF00045">
    <property type="entry name" value="Hemopexin"/>
    <property type="match status" value="4"/>
</dbReference>
<feature type="repeat" description="Hemopexin" evidence="13">
    <location>
        <begin position="392"/>
        <end position="438"/>
    </location>
</feature>
<dbReference type="InterPro" id="IPR036375">
    <property type="entry name" value="Hemopexin-like_dom_sf"/>
</dbReference>
<feature type="compositionally biased region" description="Basic and acidic residues" evidence="14">
    <location>
        <begin position="323"/>
        <end position="336"/>
    </location>
</feature>
<evidence type="ECO:0000259" key="15">
    <source>
        <dbReference type="SMART" id="SM00235"/>
    </source>
</evidence>
<feature type="binding site" evidence="10">
    <location>
        <position position="271"/>
    </location>
    <ligand>
        <name>Zn(2+)</name>
        <dbReference type="ChEBI" id="CHEBI:29105"/>
        <label>2</label>
        <note>catalytic</note>
    </ligand>
</feature>
<dbReference type="FunFam" id="3.40.390.10:FF:000091">
    <property type="entry name" value="Matrix metalloproteinase-16-like Protein"/>
    <property type="match status" value="1"/>
</dbReference>
<evidence type="ECO:0000256" key="3">
    <source>
        <dbReference type="ARBA" id="ARBA00022723"/>
    </source>
</evidence>
<dbReference type="InterPro" id="IPR024079">
    <property type="entry name" value="MetalloPept_cat_dom_sf"/>
</dbReference>
<sequence>MIHCQHDYRGDRRRRATVARRRSEEVHREPLPVPTMAAPLQLGVVIAVVLVIHTTGANPTLKDSPPESIIEAATYLARYGYSSSSPTEDKSGALVSLSSNLEEFQRFAGLKVTGVLDEATIEKMREPRCGVKDKLGPSYRARRRKRYALQGSRWRTKTLRYKIMSWPSNLLDNKDGVRNVILESFKAWSDVSGLSFEEVGTGSKSNIEIRFASGDHGDGDAFDGPGGTLAHAFFPIYGGDAHFDDSENWKVDPRKRGGIDMFTVAAHEFGHSLGLSHSDVNEALMAPFYKPPSLDRDVIKADDIKAIQELYGPPAADAAPAPDPREPSSPGDREGPDPILCQDSAVDAMLTIDVNGQQRTYVFKGDHYWRLTSSGVEKGYPRLIREMWGGLPDNLDAILPYEEADRVYFFKGSQYWRMTGLKLDAGYPKPISAGFPGIPDNLDAAFKWRANGKMYFFKGSQYWRFDSELETTGRPGVSDKYPQPISIWQGIPNNIDSVLIYENKRTYFFKGDSYYRFNDAAFSVDASYPRSTAEYWFGCTGQISNLVTPSSDNPSDYSGNDEGPWKSSTIFSS</sequence>
<feature type="region of interest" description="Disordered" evidence="14">
    <location>
        <begin position="549"/>
        <end position="573"/>
    </location>
</feature>
<feature type="binding site" evidence="11">
    <location>
        <position position="240"/>
    </location>
    <ligand>
        <name>Ca(2+)</name>
        <dbReference type="ChEBI" id="CHEBI:29108"/>
        <label>2</label>
    </ligand>
</feature>
<name>A0A6A4V7A3_AMPAM</name>
<feature type="binding site" evidence="11">
    <location>
        <position position="223"/>
    </location>
    <ligand>
        <name>Ca(2+)</name>
        <dbReference type="ChEBI" id="CHEBI:29108"/>
        <label>3</label>
    </ligand>
</feature>
<feature type="binding site" evidence="11">
    <location>
        <position position="242"/>
    </location>
    <ligand>
        <name>Zn(2+)</name>
        <dbReference type="ChEBI" id="CHEBI:29105"/>
        <label>1</label>
    </ligand>
</feature>
<dbReference type="PROSITE" id="PS51642">
    <property type="entry name" value="HEMOPEXIN_2"/>
    <property type="match status" value="4"/>
</dbReference>
<feature type="binding site" evidence="11">
    <location>
        <position position="218"/>
    </location>
    <ligand>
        <name>Zn(2+)</name>
        <dbReference type="ChEBI" id="CHEBI:29105"/>
        <label>1</label>
    </ligand>
</feature>
<evidence type="ECO:0000256" key="8">
    <source>
        <dbReference type="ARBA" id="ARBA00023145"/>
    </source>
</evidence>
<dbReference type="FunFam" id="2.110.10.10:FF:000007">
    <property type="entry name" value="stromelysin-3 isoform X2"/>
    <property type="match status" value="1"/>
</dbReference>
<feature type="binding site" evidence="10">
    <location>
        <position position="267"/>
    </location>
    <ligand>
        <name>Zn(2+)</name>
        <dbReference type="ChEBI" id="CHEBI:29105"/>
        <label>2</label>
        <note>catalytic</note>
    </ligand>
</feature>
<evidence type="ECO:0000256" key="14">
    <source>
        <dbReference type="SAM" id="MobiDB-lite"/>
    </source>
</evidence>